<dbReference type="Pfam" id="PF13188">
    <property type="entry name" value="PAS_8"/>
    <property type="match status" value="1"/>
</dbReference>
<evidence type="ECO:0000256" key="4">
    <source>
        <dbReference type="ARBA" id="ARBA00022679"/>
    </source>
</evidence>
<comment type="catalytic activity">
    <reaction evidence="1">
        <text>ATP + protein L-histidine = ADP + protein N-phospho-L-histidine.</text>
        <dbReference type="EC" id="2.7.13.3"/>
    </reaction>
</comment>
<evidence type="ECO:0000256" key="8">
    <source>
        <dbReference type="ARBA" id="ARBA00023012"/>
    </source>
</evidence>
<dbReference type="InterPro" id="IPR001610">
    <property type="entry name" value="PAC"/>
</dbReference>
<proteinExistence type="predicted"/>
<sequence>MNKQPTSDITSPFLRGRAHVLPNPARLALVYILFAILWISSSDLILGWLLPDFESFLMAQMIKGSAFVVVTGVLVFLLIRKAELSALDLEHSFRTFADNTGDWEYWINEDGQVVYVTPACERVTGYPPEEFYRQAGLMQEMIHEEDRPALVDSHKVGACESRPYEYRIVRRDGTIRWLLHDCHPVSDAWGRPAGFRGTNKDITGRKQAEEALKRSEKRFRTLFEEAAEGILVADAEFMTLKYANPRACLMLGCSEEEIRQMRVEDLHPEKNRSIFVDALQSHLRGDLSLSSAVPLATRDGVCRYADVTTAAMEFDGTRCLVGFFTDVTERLRLEKEHSKAEAHLRQAQKMEAVGTLASGVAHEINNPIMGITGYADLMEEHTRGNSEVSRLAGEIRREAGRIHRIVTNLLRFARSEKNEAPLPTRLNDIVDATLSLVQMVMRHDQIALEVDLPGDLPPVLCLSPQIQQVVMNLLTNARDALNTKYPGYHENKVVKITARPLVRACRQWIRLTVEDHGPGIPKGVKQRMFDPFYTTKPADKGTGLGLAITYGIVKEHGGELDVETQCGEWTRVHVDLPMVNGERRKGERREESLHPGNDPLP</sequence>
<evidence type="ECO:0000256" key="6">
    <source>
        <dbReference type="ARBA" id="ARBA00022777"/>
    </source>
</evidence>
<dbReference type="PROSITE" id="PS50112">
    <property type="entry name" value="PAS"/>
    <property type="match status" value="2"/>
</dbReference>
<feature type="transmembrane region" description="Helical" evidence="10">
    <location>
        <begin position="56"/>
        <end position="79"/>
    </location>
</feature>
<gene>
    <name evidence="14" type="ORF">DSLASN_10790</name>
</gene>
<dbReference type="RefSeq" id="WP_236891693.1">
    <property type="nucleotide sequence ID" value="NZ_AP024488.1"/>
</dbReference>
<protein>
    <recommendedName>
        <fullName evidence="2">histidine kinase</fullName>
        <ecNumber evidence="2">2.7.13.3</ecNumber>
    </recommendedName>
</protein>
<dbReference type="Gene3D" id="3.30.565.10">
    <property type="entry name" value="Histidine kinase-like ATPase, C-terminal domain"/>
    <property type="match status" value="1"/>
</dbReference>
<evidence type="ECO:0000313" key="14">
    <source>
        <dbReference type="EMBL" id="BCS95447.1"/>
    </source>
</evidence>
<dbReference type="SMART" id="SM00091">
    <property type="entry name" value="PAS"/>
    <property type="match status" value="2"/>
</dbReference>
<dbReference type="PANTHER" id="PTHR43065:SF46">
    <property type="entry name" value="C4-DICARBOXYLATE TRANSPORT SENSOR PROTEIN DCTB"/>
    <property type="match status" value="1"/>
</dbReference>
<keyword evidence="10" id="KW-0812">Transmembrane</keyword>
<keyword evidence="6" id="KW-0418">Kinase</keyword>
<organism evidence="14 15">
    <name type="scientific">Desulfoluna limicola</name>
    <dbReference type="NCBI Taxonomy" id="2810562"/>
    <lineage>
        <taxon>Bacteria</taxon>
        <taxon>Pseudomonadati</taxon>
        <taxon>Thermodesulfobacteriota</taxon>
        <taxon>Desulfobacteria</taxon>
        <taxon>Desulfobacterales</taxon>
        <taxon>Desulfolunaceae</taxon>
        <taxon>Desulfoluna</taxon>
    </lineage>
</organism>
<keyword evidence="5" id="KW-0547">Nucleotide-binding</keyword>
<evidence type="ECO:0000256" key="7">
    <source>
        <dbReference type="ARBA" id="ARBA00022840"/>
    </source>
</evidence>
<evidence type="ECO:0000256" key="1">
    <source>
        <dbReference type="ARBA" id="ARBA00000085"/>
    </source>
</evidence>
<dbReference type="InterPro" id="IPR003594">
    <property type="entry name" value="HATPase_dom"/>
</dbReference>
<dbReference type="Gene3D" id="3.30.450.20">
    <property type="entry name" value="PAS domain"/>
    <property type="match status" value="2"/>
</dbReference>
<dbReference type="InterPro" id="IPR036097">
    <property type="entry name" value="HisK_dim/P_sf"/>
</dbReference>
<feature type="region of interest" description="Disordered" evidence="9">
    <location>
        <begin position="580"/>
        <end position="601"/>
    </location>
</feature>
<dbReference type="InterPro" id="IPR013655">
    <property type="entry name" value="PAS_fold_3"/>
</dbReference>
<dbReference type="PRINTS" id="PR00344">
    <property type="entry name" value="BCTRLSENSOR"/>
</dbReference>
<feature type="domain" description="PAS" evidence="12">
    <location>
        <begin position="89"/>
        <end position="150"/>
    </location>
</feature>
<evidence type="ECO:0000256" key="10">
    <source>
        <dbReference type="SAM" id="Phobius"/>
    </source>
</evidence>
<evidence type="ECO:0000256" key="2">
    <source>
        <dbReference type="ARBA" id="ARBA00012438"/>
    </source>
</evidence>
<dbReference type="Proteomes" id="UP001320148">
    <property type="component" value="Chromosome"/>
</dbReference>
<name>A0ABN6F1X0_9BACT</name>
<evidence type="ECO:0000256" key="5">
    <source>
        <dbReference type="ARBA" id="ARBA00022741"/>
    </source>
</evidence>
<dbReference type="SUPFAM" id="SSF55874">
    <property type="entry name" value="ATPase domain of HSP90 chaperone/DNA topoisomerase II/histidine kinase"/>
    <property type="match status" value="1"/>
</dbReference>
<feature type="compositionally biased region" description="Basic and acidic residues" evidence="9">
    <location>
        <begin position="581"/>
        <end position="593"/>
    </location>
</feature>
<dbReference type="PROSITE" id="PS50109">
    <property type="entry name" value="HIS_KIN"/>
    <property type="match status" value="1"/>
</dbReference>
<reference evidence="14 15" key="1">
    <citation type="submission" date="2021-02" db="EMBL/GenBank/DDBJ databases">
        <title>Complete genome of Desulfoluna sp. strain ASN36.</title>
        <authorList>
            <person name="Takahashi A."/>
            <person name="Kojima H."/>
            <person name="Fukui M."/>
        </authorList>
    </citation>
    <scope>NUCLEOTIDE SEQUENCE [LARGE SCALE GENOMIC DNA]</scope>
    <source>
        <strain evidence="14 15">ASN36</strain>
    </source>
</reference>
<dbReference type="InterPro" id="IPR000700">
    <property type="entry name" value="PAS-assoc_C"/>
</dbReference>
<feature type="transmembrane region" description="Helical" evidence="10">
    <location>
        <begin position="27"/>
        <end position="50"/>
    </location>
</feature>
<dbReference type="SUPFAM" id="SSF47384">
    <property type="entry name" value="Homodimeric domain of signal transducing histidine kinase"/>
    <property type="match status" value="1"/>
</dbReference>
<keyword evidence="3" id="KW-0597">Phosphoprotein</keyword>
<dbReference type="CDD" id="cd00082">
    <property type="entry name" value="HisKA"/>
    <property type="match status" value="1"/>
</dbReference>
<feature type="domain" description="PAS" evidence="12">
    <location>
        <begin position="215"/>
        <end position="286"/>
    </location>
</feature>
<keyword evidence="4" id="KW-0808">Transferase</keyword>
<dbReference type="PROSITE" id="PS50113">
    <property type="entry name" value="PAC"/>
    <property type="match status" value="1"/>
</dbReference>
<dbReference type="InterPro" id="IPR035965">
    <property type="entry name" value="PAS-like_dom_sf"/>
</dbReference>
<dbReference type="InterPro" id="IPR036890">
    <property type="entry name" value="HATPase_C_sf"/>
</dbReference>
<keyword evidence="10" id="KW-0472">Membrane</keyword>
<dbReference type="EC" id="2.7.13.3" evidence="2"/>
<dbReference type="NCBIfam" id="TIGR00229">
    <property type="entry name" value="sensory_box"/>
    <property type="match status" value="2"/>
</dbReference>
<dbReference type="SMART" id="SM00388">
    <property type="entry name" value="HisKA"/>
    <property type="match status" value="1"/>
</dbReference>
<dbReference type="Gene3D" id="1.10.287.130">
    <property type="match status" value="1"/>
</dbReference>
<evidence type="ECO:0000256" key="9">
    <source>
        <dbReference type="SAM" id="MobiDB-lite"/>
    </source>
</evidence>
<keyword evidence="7" id="KW-0067">ATP-binding</keyword>
<dbReference type="PANTHER" id="PTHR43065">
    <property type="entry name" value="SENSOR HISTIDINE KINASE"/>
    <property type="match status" value="1"/>
</dbReference>
<dbReference type="Pfam" id="PF08447">
    <property type="entry name" value="PAS_3"/>
    <property type="match status" value="1"/>
</dbReference>
<dbReference type="Pfam" id="PF02518">
    <property type="entry name" value="HATPase_c"/>
    <property type="match status" value="1"/>
</dbReference>
<dbReference type="CDD" id="cd00130">
    <property type="entry name" value="PAS"/>
    <property type="match status" value="2"/>
</dbReference>
<dbReference type="InterPro" id="IPR005467">
    <property type="entry name" value="His_kinase_dom"/>
</dbReference>
<evidence type="ECO:0000259" key="13">
    <source>
        <dbReference type="PROSITE" id="PS50113"/>
    </source>
</evidence>
<evidence type="ECO:0000313" key="15">
    <source>
        <dbReference type="Proteomes" id="UP001320148"/>
    </source>
</evidence>
<keyword evidence="15" id="KW-1185">Reference proteome</keyword>
<feature type="domain" description="PAC" evidence="13">
    <location>
        <begin position="162"/>
        <end position="214"/>
    </location>
</feature>
<feature type="domain" description="Histidine kinase" evidence="11">
    <location>
        <begin position="359"/>
        <end position="580"/>
    </location>
</feature>
<dbReference type="SMART" id="SM00086">
    <property type="entry name" value="PAC"/>
    <property type="match status" value="2"/>
</dbReference>
<dbReference type="SMART" id="SM00387">
    <property type="entry name" value="HATPase_c"/>
    <property type="match status" value="1"/>
</dbReference>
<keyword evidence="8" id="KW-0902">Two-component regulatory system</keyword>
<evidence type="ECO:0000259" key="12">
    <source>
        <dbReference type="PROSITE" id="PS50112"/>
    </source>
</evidence>
<dbReference type="SUPFAM" id="SSF55785">
    <property type="entry name" value="PYP-like sensor domain (PAS domain)"/>
    <property type="match status" value="2"/>
</dbReference>
<dbReference type="InterPro" id="IPR004358">
    <property type="entry name" value="Sig_transdc_His_kin-like_C"/>
</dbReference>
<dbReference type="EMBL" id="AP024488">
    <property type="protein sequence ID" value="BCS95447.1"/>
    <property type="molecule type" value="Genomic_DNA"/>
</dbReference>
<accession>A0ABN6F1X0</accession>
<keyword evidence="10" id="KW-1133">Transmembrane helix</keyword>
<evidence type="ECO:0000259" key="11">
    <source>
        <dbReference type="PROSITE" id="PS50109"/>
    </source>
</evidence>
<dbReference type="InterPro" id="IPR003661">
    <property type="entry name" value="HisK_dim/P_dom"/>
</dbReference>
<dbReference type="Pfam" id="PF00512">
    <property type="entry name" value="HisKA"/>
    <property type="match status" value="1"/>
</dbReference>
<evidence type="ECO:0000256" key="3">
    <source>
        <dbReference type="ARBA" id="ARBA00022553"/>
    </source>
</evidence>
<dbReference type="InterPro" id="IPR000014">
    <property type="entry name" value="PAS"/>
</dbReference>